<keyword evidence="4" id="KW-1185">Reference proteome</keyword>
<dbReference type="PANTHER" id="PTHR34406">
    <property type="entry name" value="PROTEIN YCEI"/>
    <property type="match status" value="1"/>
</dbReference>
<dbReference type="SMART" id="SM00867">
    <property type="entry name" value="YceI"/>
    <property type="match status" value="1"/>
</dbReference>
<dbReference type="SUPFAM" id="SSF101874">
    <property type="entry name" value="YceI-like"/>
    <property type="match status" value="1"/>
</dbReference>
<dbReference type="EMBL" id="JASGBH010000002">
    <property type="protein sequence ID" value="MDI9232944.1"/>
    <property type="molecule type" value="Genomic_DNA"/>
</dbReference>
<keyword evidence="1" id="KW-0732">Signal</keyword>
<protein>
    <submittedName>
        <fullName evidence="3">YceI family protein</fullName>
    </submittedName>
</protein>
<accession>A0ABT6X4A6</accession>
<dbReference type="Gene3D" id="2.40.128.110">
    <property type="entry name" value="Lipid/polyisoprenoid-binding, YceI-like"/>
    <property type="match status" value="1"/>
</dbReference>
<comment type="caution">
    <text evidence="3">The sequence shown here is derived from an EMBL/GenBank/DDBJ whole genome shotgun (WGS) entry which is preliminary data.</text>
</comment>
<sequence length="187" mass="19969">MNLLHKTLALAATALALQAQAAPYQAIVPAKSSVTFSYKQMGVAVDGRFKKFAAQVNFDPAKAEAGKASFDVELASVDAGSSEADDEVVTKSWFNAAAFPKASFVAKQFKPTAPNQYEVTGSLTIKGQTREVKFPMKHTAQGKDGVLSGSFILKRGDFNIGEGMWAKFDVVANDIQVNFSLTAQPGK</sequence>
<name>A0ABT6X4A6_9BURK</name>
<dbReference type="InterPro" id="IPR036761">
    <property type="entry name" value="TTHA0802/YceI-like_sf"/>
</dbReference>
<feature type="domain" description="Lipid/polyisoprenoid-binding YceI-like" evidence="2">
    <location>
        <begin position="24"/>
        <end position="184"/>
    </location>
</feature>
<evidence type="ECO:0000259" key="2">
    <source>
        <dbReference type="SMART" id="SM00867"/>
    </source>
</evidence>
<dbReference type="Pfam" id="PF04264">
    <property type="entry name" value="YceI"/>
    <property type="match status" value="1"/>
</dbReference>
<feature type="signal peptide" evidence="1">
    <location>
        <begin position="1"/>
        <end position="21"/>
    </location>
</feature>
<evidence type="ECO:0000313" key="4">
    <source>
        <dbReference type="Proteomes" id="UP001431902"/>
    </source>
</evidence>
<dbReference type="Proteomes" id="UP001431902">
    <property type="component" value="Unassembled WGS sequence"/>
</dbReference>
<evidence type="ECO:0000256" key="1">
    <source>
        <dbReference type="SAM" id="SignalP"/>
    </source>
</evidence>
<proteinExistence type="predicted"/>
<evidence type="ECO:0000313" key="3">
    <source>
        <dbReference type="EMBL" id="MDI9232944.1"/>
    </source>
</evidence>
<dbReference type="InterPro" id="IPR007372">
    <property type="entry name" value="Lipid/polyisoprenoid-bd_YceI"/>
</dbReference>
<dbReference type="RefSeq" id="WP_283223346.1">
    <property type="nucleotide sequence ID" value="NZ_JASGBH010000002.1"/>
</dbReference>
<reference evidence="3" key="1">
    <citation type="submission" date="2023-05" db="EMBL/GenBank/DDBJ databases">
        <title>Limnohabitans sp. strain HM2-2 Genome sequencing and assembly.</title>
        <authorList>
            <person name="Jung Y."/>
        </authorList>
    </citation>
    <scope>NUCLEOTIDE SEQUENCE</scope>
    <source>
        <strain evidence="3">HM2-2</strain>
    </source>
</reference>
<organism evidence="3 4">
    <name type="scientific">Limnohabitans lacus</name>
    <dbReference type="NCBI Taxonomy" id="3045173"/>
    <lineage>
        <taxon>Bacteria</taxon>
        <taxon>Pseudomonadati</taxon>
        <taxon>Pseudomonadota</taxon>
        <taxon>Betaproteobacteria</taxon>
        <taxon>Burkholderiales</taxon>
        <taxon>Comamonadaceae</taxon>
        <taxon>Limnohabitans</taxon>
    </lineage>
</organism>
<dbReference type="PANTHER" id="PTHR34406:SF1">
    <property type="entry name" value="PROTEIN YCEI"/>
    <property type="match status" value="1"/>
</dbReference>
<gene>
    <name evidence="3" type="ORF">QLQ16_03745</name>
</gene>
<feature type="chain" id="PRO_5047138126" evidence="1">
    <location>
        <begin position="22"/>
        <end position="187"/>
    </location>
</feature>